<reference evidence="2 3" key="1">
    <citation type="submission" date="2025-04" db="UniProtKB">
        <authorList>
            <consortium name="RefSeq"/>
        </authorList>
    </citation>
    <scope>IDENTIFICATION</scope>
</reference>
<gene>
    <name evidence="2 3 4" type="primary">LOC110119237</name>
</gene>
<evidence type="ECO:0000313" key="4">
    <source>
        <dbReference type="RefSeq" id="XP_048261279.1"/>
    </source>
</evidence>
<name>A0A9C6SFK0_BOMTE</name>
<evidence type="ECO:0000313" key="3">
    <source>
        <dbReference type="RefSeq" id="XP_048261278.1"/>
    </source>
</evidence>
<evidence type="ECO:0000313" key="1">
    <source>
        <dbReference type="Proteomes" id="UP000835206"/>
    </source>
</evidence>
<dbReference type="AlphaFoldDB" id="A0A9C6SFK0"/>
<dbReference type="KEGG" id="bter:110119237"/>
<dbReference type="Proteomes" id="UP000835206">
    <property type="component" value="Chromosome 4"/>
</dbReference>
<organism evidence="1 2">
    <name type="scientific">Bombus terrestris</name>
    <name type="common">Buff-tailed bumblebee</name>
    <name type="synonym">Apis terrestris</name>
    <dbReference type="NCBI Taxonomy" id="30195"/>
    <lineage>
        <taxon>Eukaryota</taxon>
        <taxon>Metazoa</taxon>
        <taxon>Ecdysozoa</taxon>
        <taxon>Arthropoda</taxon>
        <taxon>Hexapoda</taxon>
        <taxon>Insecta</taxon>
        <taxon>Pterygota</taxon>
        <taxon>Neoptera</taxon>
        <taxon>Endopterygota</taxon>
        <taxon>Hymenoptera</taxon>
        <taxon>Apocrita</taxon>
        <taxon>Aculeata</taxon>
        <taxon>Apoidea</taxon>
        <taxon>Anthophila</taxon>
        <taxon>Apidae</taxon>
        <taxon>Bombus</taxon>
        <taxon>Bombus</taxon>
    </lineage>
</organism>
<dbReference type="GeneID" id="110119237"/>
<sequence length="142" mass="15941">MKMPGFMVGPKDYRGYAVRICHLASGLRPGTSQLQLLRLLWECSNSGSEAKNFLSDVSLPDNIGWDSAAIRWRNASVPLLLTGGEPPVTSCARFEQVSSLYGTCEYNKKTIARNLWHKRTTWFRGYTPRAKHAIKGQRIILG</sequence>
<evidence type="ECO:0000313" key="2">
    <source>
        <dbReference type="RefSeq" id="XP_048261277.1"/>
    </source>
</evidence>
<proteinExistence type="predicted"/>
<dbReference type="RefSeq" id="XP_048261278.1">
    <property type="nucleotide sequence ID" value="XM_048405321.1"/>
</dbReference>
<dbReference type="RefSeq" id="XP_048261277.1">
    <property type="nucleotide sequence ID" value="XM_048405320.1"/>
</dbReference>
<accession>A0A9C6SFK0</accession>
<protein>
    <submittedName>
        <fullName evidence="2 3">Uncharacterized protein LOC110119237</fullName>
    </submittedName>
</protein>
<keyword evidence="1" id="KW-1185">Reference proteome</keyword>
<dbReference type="RefSeq" id="XP_048261279.1">
    <property type="nucleotide sequence ID" value="XM_048405322.1"/>
</dbReference>